<dbReference type="Gene3D" id="2.60.120.380">
    <property type="match status" value="3"/>
</dbReference>
<comment type="caution">
    <text evidence="9">The sequence shown here is derived from an EMBL/GenBank/DDBJ whole genome shotgun (WGS) entry which is preliminary data.</text>
</comment>
<dbReference type="PROSITE" id="PS00137">
    <property type="entry name" value="SUBTILASE_HIS"/>
    <property type="match status" value="1"/>
</dbReference>
<keyword evidence="4 5" id="KW-0720">Serine protease</keyword>
<dbReference type="InterPro" id="IPR023828">
    <property type="entry name" value="Peptidase_S8_Ser-AS"/>
</dbReference>
<dbReference type="Pfam" id="PF00082">
    <property type="entry name" value="Peptidase_S8"/>
    <property type="match status" value="1"/>
</dbReference>
<reference evidence="9 10" key="1">
    <citation type="submission" date="2016-12" db="EMBL/GenBank/DDBJ databases">
        <title>Candidatus Reconcilibacillus cellulovorans genome.</title>
        <authorList>
            <person name="Kolinko S."/>
            <person name="Wu Y.-W."/>
            <person name="Tachea F."/>
            <person name="Denzel E."/>
            <person name="Hiras J."/>
            <person name="Baecker N."/>
            <person name="Chan L.J."/>
            <person name="Eichorst S.A."/>
            <person name="Frey D."/>
            <person name="Adams P.D."/>
            <person name="Pray T."/>
            <person name="Tanjore D."/>
            <person name="Petzold C.J."/>
            <person name="Gladden J.M."/>
            <person name="Simmons B.A."/>
            <person name="Singer S.W."/>
        </authorList>
    </citation>
    <scope>NUCLEOTIDE SEQUENCE [LARGE SCALE GENOMIC DNA]</scope>
    <source>
        <strain evidence="9">JTherm</strain>
    </source>
</reference>
<feature type="active site" description="Charge relay system" evidence="5">
    <location>
        <position position="20"/>
    </location>
</feature>
<dbReference type="Proteomes" id="UP000243688">
    <property type="component" value="Unassembled WGS sequence"/>
</dbReference>
<dbReference type="InterPro" id="IPR023827">
    <property type="entry name" value="Peptidase_S8_Asp-AS"/>
</dbReference>
<evidence type="ECO:0000313" key="9">
    <source>
        <dbReference type="EMBL" id="PDO10427.1"/>
    </source>
</evidence>
<dbReference type="PRINTS" id="PR00723">
    <property type="entry name" value="SUBTILISIN"/>
</dbReference>
<evidence type="ECO:0000256" key="1">
    <source>
        <dbReference type="ARBA" id="ARBA00011073"/>
    </source>
</evidence>
<dbReference type="InterPro" id="IPR001119">
    <property type="entry name" value="SLH_dom"/>
</dbReference>
<dbReference type="PANTHER" id="PTHR43399:SF4">
    <property type="entry name" value="CELL WALL-ASSOCIATED PROTEASE"/>
    <property type="match status" value="1"/>
</dbReference>
<evidence type="ECO:0000256" key="3">
    <source>
        <dbReference type="ARBA" id="ARBA00022801"/>
    </source>
</evidence>
<dbReference type="GO" id="GO:0006508">
    <property type="term" value="P:proteolysis"/>
    <property type="evidence" value="ECO:0007669"/>
    <property type="project" value="UniProtKB-KW"/>
</dbReference>
<evidence type="ECO:0000313" key="10">
    <source>
        <dbReference type="Proteomes" id="UP000243688"/>
    </source>
</evidence>
<feature type="active site" description="Charge relay system" evidence="5">
    <location>
        <position position="53"/>
    </location>
</feature>
<dbReference type="PROSITE" id="PS51892">
    <property type="entry name" value="SUBTILASE"/>
    <property type="match status" value="1"/>
</dbReference>
<name>A0A2A6E0Z5_9BACL</name>
<feature type="domain" description="SLH" evidence="8">
    <location>
        <begin position="616"/>
        <end position="679"/>
    </location>
</feature>
<dbReference type="EMBL" id="MOXJ01000015">
    <property type="protein sequence ID" value="PDO10427.1"/>
    <property type="molecule type" value="Genomic_DNA"/>
</dbReference>
<feature type="active site" description="Charge relay system" evidence="5">
    <location>
        <position position="205"/>
    </location>
</feature>
<evidence type="ECO:0000259" key="8">
    <source>
        <dbReference type="PROSITE" id="PS51272"/>
    </source>
</evidence>
<dbReference type="PANTHER" id="PTHR43399">
    <property type="entry name" value="SUBTILISIN-RELATED"/>
    <property type="match status" value="1"/>
</dbReference>
<evidence type="ECO:0000256" key="7">
    <source>
        <dbReference type="SAM" id="MobiDB-lite"/>
    </source>
</evidence>
<dbReference type="SUPFAM" id="SSF89260">
    <property type="entry name" value="Collagen-binding domain"/>
    <property type="match status" value="1"/>
</dbReference>
<keyword evidence="3 5" id="KW-0378">Hydrolase</keyword>
<feature type="region of interest" description="Disordered" evidence="7">
    <location>
        <begin position="501"/>
        <end position="523"/>
    </location>
</feature>
<protein>
    <recommendedName>
        <fullName evidence="8">SLH domain-containing protein</fullName>
    </recommendedName>
</protein>
<dbReference type="SUPFAM" id="SSF52743">
    <property type="entry name" value="Subtilisin-like"/>
    <property type="match status" value="1"/>
</dbReference>
<dbReference type="InterPro" id="IPR000209">
    <property type="entry name" value="Peptidase_S8/S53_dom"/>
</dbReference>
<feature type="domain" description="SLH" evidence="8">
    <location>
        <begin position="680"/>
        <end position="740"/>
    </location>
</feature>
<dbReference type="PROSITE" id="PS00138">
    <property type="entry name" value="SUBTILASE_SER"/>
    <property type="match status" value="1"/>
</dbReference>
<proteinExistence type="inferred from homology"/>
<comment type="similarity">
    <text evidence="1 5 6">Belongs to the peptidase S8 family.</text>
</comment>
<sequence length="802" mass="87247">MESVWSRQETFPPITVALIDTGVDLSHPELKPVLVEGVNLVDRNKPPQDDNGHGTQVAGVMAAIRNADGIAGIADNVRLMPIKALDRYGEGSEATLAEAIRYAVDRGARVAVLSVGLLKDDPAVREAVAYAERRDVLLVAAVGNNQGPYVHYPAAYPTVLAVGGVGLDKKPVPDANYGPEVDLVAPWLVYTTALGGRYEYRKGTSMAAPQVAAVAALLRAKRPEWRAFEVRERLRQTAEDIGPPGWDERTGYGLLRADRALAADRLPADPREPNDDAASASVFPLGKMIAADIGPGDVDWFRVTSPYDAVLELTFDADAPASGRVDVHDAAGRLRASFSWMSGQKTDVPVRQGVNLIRVTGASDRKTTVGYRLSSRLRMNPDAFEDNDEPYKGYVLPFRSQTVWGTFHRDDDRDWFILQTGIPAEVRIEAAPDTLRMDLVLGWMKAGGSEIAIDEGGRGRAEQFGPLHIDPGTYYISVRSFDRTAVVGMYQLNISISPVYTDPHEPNDRPYQSSDMPPGGAAEGVVADGRDEDWFRFWAESDGAVIVELNGRGGDGRLTAVLLNAEGRPVAEKSWFGWESGVLLEAPVSKGMYYLKITGDGTGGAAPYALRVQTRRLFAGFVDVEGHWAQSAVAEAVSRGWVDGYGGIRFYPDRPITRAEAIAAWAKAAGYRGGRDVPEVHFTDMPKTHWAYPYVAYATARGVANGRSPGRFAPDVAMTRAEMAAFVDRFLDDRRSAGGWTSSPFSDMTPAHWAYGAVLRLASDGWLQGYPDGTFGPDRPATRAEWIHLLTLLAGRARRDGG</sequence>
<accession>A0A2A6E0Z5</accession>
<dbReference type="InterPro" id="IPR022398">
    <property type="entry name" value="Peptidase_S8_His-AS"/>
</dbReference>
<dbReference type="InterPro" id="IPR036852">
    <property type="entry name" value="Peptidase_S8/S53_dom_sf"/>
</dbReference>
<dbReference type="Pfam" id="PF00395">
    <property type="entry name" value="SLH"/>
    <property type="match status" value="3"/>
</dbReference>
<dbReference type="PROSITE" id="PS51272">
    <property type="entry name" value="SLH"/>
    <property type="match status" value="3"/>
</dbReference>
<dbReference type="Gene3D" id="3.40.50.200">
    <property type="entry name" value="Peptidase S8/S53 domain"/>
    <property type="match status" value="1"/>
</dbReference>
<evidence type="ECO:0000256" key="4">
    <source>
        <dbReference type="ARBA" id="ARBA00022825"/>
    </source>
</evidence>
<evidence type="ECO:0000256" key="5">
    <source>
        <dbReference type="PROSITE-ProRule" id="PRU01240"/>
    </source>
</evidence>
<dbReference type="AlphaFoldDB" id="A0A2A6E0Z5"/>
<dbReference type="InterPro" id="IPR015500">
    <property type="entry name" value="Peptidase_S8_subtilisin-rel"/>
</dbReference>
<dbReference type="InterPro" id="IPR051048">
    <property type="entry name" value="Peptidase_S8/S53_subtilisin"/>
</dbReference>
<feature type="domain" description="SLH" evidence="8">
    <location>
        <begin position="741"/>
        <end position="802"/>
    </location>
</feature>
<evidence type="ECO:0000256" key="2">
    <source>
        <dbReference type="ARBA" id="ARBA00022670"/>
    </source>
</evidence>
<organism evidence="9 10">
    <name type="scientific">Candidatus Reconcilbacillus cellulovorans</name>
    <dbReference type="NCBI Taxonomy" id="1906605"/>
    <lineage>
        <taxon>Bacteria</taxon>
        <taxon>Bacillati</taxon>
        <taxon>Bacillota</taxon>
        <taxon>Bacilli</taxon>
        <taxon>Bacillales</taxon>
        <taxon>Paenibacillaceae</taxon>
        <taxon>Candidatus Reconcilbacillus</taxon>
    </lineage>
</organism>
<evidence type="ECO:0000256" key="6">
    <source>
        <dbReference type="RuleBase" id="RU003355"/>
    </source>
</evidence>
<dbReference type="PROSITE" id="PS00136">
    <property type="entry name" value="SUBTILASE_ASP"/>
    <property type="match status" value="1"/>
</dbReference>
<keyword evidence="2 5" id="KW-0645">Protease</keyword>
<dbReference type="GO" id="GO:0004252">
    <property type="term" value="F:serine-type endopeptidase activity"/>
    <property type="evidence" value="ECO:0007669"/>
    <property type="project" value="UniProtKB-UniRule"/>
</dbReference>
<gene>
    <name evidence="9" type="ORF">BLM47_07530</name>
</gene>